<accession>A0A9P4QLG8</accession>
<dbReference type="AlphaFoldDB" id="A0A9P4QLG8"/>
<keyword evidence="3" id="KW-1185">Reference proteome</keyword>
<gene>
    <name evidence="2" type="ORF">EJ04DRAFT_556023</name>
</gene>
<dbReference type="EMBL" id="ML996242">
    <property type="protein sequence ID" value="KAF2729527.1"/>
    <property type="molecule type" value="Genomic_DNA"/>
</dbReference>
<proteinExistence type="predicted"/>
<name>A0A9P4QLG8_9PLEO</name>
<evidence type="ECO:0000313" key="2">
    <source>
        <dbReference type="EMBL" id="KAF2729527.1"/>
    </source>
</evidence>
<evidence type="ECO:0000256" key="1">
    <source>
        <dbReference type="SAM" id="SignalP"/>
    </source>
</evidence>
<evidence type="ECO:0008006" key="4">
    <source>
        <dbReference type="Google" id="ProtNLM"/>
    </source>
</evidence>
<comment type="caution">
    <text evidence="2">The sequence shown here is derived from an EMBL/GenBank/DDBJ whole genome shotgun (WGS) entry which is preliminary data.</text>
</comment>
<evidence type="ECO:0000313" key="3">
    <source>
        <dbReference type="Proteomes" id="UP000799444"/>
    </source>
</evidence>
<reference evidence="2" key="1">
    <citation type="journal article" date="2020" name="Stud. Mycol.">
        <title>101 Dothideomycetes genomes: a test case for predicting lifestyles and emergence of pathogens.</title>
        <authorList>
            <person name="Haridas S."/>
            <person name="Albert R."/>
            <person name="Binder M."/>
            <person name="Bloem J."/>
            <person name="Labutti K."/>
            <person name="Salamov A."/>
            <person name="Andreopoulos B."/>
            <person name="Baker S."/>
            <person name="Barry K."/>
            <person name="Bills G."/>
            <person name="Bluhm B."/>
            <person name="Cannon C."/>
            <person name="Castanera R."/>
            <person name="Culley D."/>
            <person name="Daum C."/>
            <person name="Ezra D."/>
            <person name="Gonzalez J."/>
            <person name="Henrissat B."/>
            <person name="Kuo A."/>
            <person name="Liang C."/>
            <person name="Lipzen A."/>
            <person name="Lutzoni F."/>
            <person name="Magnuson J."/>
            <person name="Mondo S."/>
            <person name="Nolan M."/>
            <person name="Ohm R."/>
            <person name="Pangilinan J."/>
            <person name="Park H.-J."/>
            <person name="Ramirez L."/>
            <person name="Alfaro M."/>
            <person name="Sun H."/>
            <person name="Tritt A."/>
            <person name="Yoshinaga Y."/>
            <person name="Zwiers L.-H."/>
            <person name="Turgeon B."/>
            <person name="Goodwin S."/>
            <person name="Spatafora J."/>
            <person name="Crous P."/>
            <person name="Grigoriev I."/>
        </authorList>
    </citation>
    <scope>NUCLEOTIDE SEQUENCE</scope>
    <source>
        <strain evidence="2">CBS 125425</strain>
    </source>
</reference>
<sequence>MKSLIHILTLLSATTLAHSLPPRDSGSCSKKNLPTEASYNLGIASFCNLFWPNPDSTNLVNASTPLTGWVQLPSYDKGPDVAWVYKISIEKAGAGVESTQRIGTGECLQEFRRVLSEGEIGGSYCVVDGTEDVLMKGGRRGRDIKPFGRLVFESRARRGG</sequence>
<keyword evidence="1" id="KW-0732">Signal</keyword>
<organism evidence="2 3">
    <name type="scientific">Polyplosphaeria fusca</name>
    <dbReference type="NCBI Taxonomy" id="682080"/>
    <lineage>
        <taxon>Eukaryota</taxon>
        <taxon>Fungi</taxon>
        <taxon>Dikarya</taxon>
        <taxon>Ascomycota</taxon>
        <taxon>Pezizomycotina</taxon>
        <taxon>Dothideomycetes</taxon>
        <taxon>Pleosporomycetidae</taxon>
        <taxon>Pleosporales</taxon>
        <taxon>Tetraplosphaeriaceae</taxon>
        <taxon>Polyplosphaeria</taxon>
    </lineage>
</organism>
<dbReference type="Proteomes" id="UP000799444">
    <property type="component" value="Unassembled WGS sequence"/>
</dbReference>
<protein>
    <recommendedName>
        <fullName evidence="4">Ecp2 effector protein domain-containing protein</fullName>
    </recommendedName>
</protein>
<dbReference type="OrthoDB" id="3797426at2759"/>
<feature type="chain" id="PRO_5040193049" description="Ecp2 effector protein domain-containing protein" evidence="1">
    <location>
        <begin position="20"/>
        <end position="160"/>
    </location>
</feature>
<feature type="signal peptide" evidence="1">
    <location>
        <begin position="1"/>
        <end position="19"/>
    </location>
</feature>